<sequence>MKPFRESGFVVLSFLLTVWGCSQWFEVKPKDIYSPIVLNDSVKVISTSTKDRSSCAITFPVLDPALSYGVMLFYDSLESITYIKQQIAINPLLSYTAQKVGEQTFTSTNIKFDLNKGQFIYLVPYGYRTENGAKRIITAKGHIKVQISPWVFQSVLPGSLIRNKVRIYENHGLINCLKIEDAFINNYQFDPVSRQWTKVGTIKNETCYGLDYRDPANPNKPIVSFPLYATEVYKVYVVNERYHVLVNLKADVPDVNRYKYSLSLLTLDKNFSLIDCQSIAVLRDRNVEVMTTFTDDKNLYVVSRADSNLINCSRIPFAKPTVTKLTLQDKIDPSKFYLWTNNTLITGGPEYSNTFKAYKITSNTVSRINPDMTSGDLYYQTDQQTIPFQLSSSSWTDIFLNKGQGFLALNVEKVESAKIKTNMSTVYTAWFPRGNSRYISHGYSGTKELVLVVSDYEIWTFDIYGWSENEGYKLSSQVIKL</sequence>
<reference evidence="1 2" key="1">
    <citation type="journal article" date="2018" name="Antonie Van Leeuwenhoek">
        <title>Larkinella terrae sp. nov., isolated from soil on Jeju Island, South Korea.</title>
        <authorList>
            <person name="Ten L.N."/>
            <person name="Jeon J."/>
            <person name="Park S.J."/>
            <person name="Park S."/>
            <person name="Lee S.Y."/>
            <person name="Kim M.K."/>
            <person name="Jung H.Y."/>
        </authorList>
    </citation>
    <scope>NUCLEOTIDE SEQUENCE [LARGE SCALE GENOMIC DNA]</scope>
    <source>
        <strain evidence="1 2">KCTC 52001</strain>
    </source>
</reference>
<evidence type="ECO:0000313" key="2">
    <source>
        <dbReference type="Proteomes" id="UP000441754"/>
    </source>
</evidence>
<protein>
    <submittedName>
        <fullName evidence="1">Uncharacterized protein</fullName>
    </submittedName>
</protein>
<accession>A0A7K0EV06</accession>
<dbReference type="AlphaFoldDB" id="A0A7K0EV06"/>
<dbReference type="EMBL" id="WJXZ01000014">
    <property type="protein sequence ID" value="MRS65341.1"/>
    <property type="molecule type" value="Genomic_DNA"/>
</dbReference>
<evidence type="ECO:0000313" key="1">
    <source>
        <dbReference type="EMBL" id="MRS65341.1"/>
    </source>
</evidence>
<dbReference type="Proteomes" id="UP000441754">
    <property type="component" value="Unassembled WGS sequence"/>
</dbReference>
<keyword evidence="2" id="KW-1185">Reference proteome</keyword>
<proteinExistence type="predicted"/>
<comment type="caution">
    <text evidence="1">The sequence shown here is derived from an EMBL/GenBank/DDBJ whole genome shotgun (WGS) entry which is preliminary data.</text>
</comment>
<dbReference type="RefSeq" id="WP_154178623.1">
    <property type="nucleotide sequence ID" value="NZ_WJXZ01000014.1"/>
</dbReference>
<name>A0A7K0EV06_9BACT</name>
<gene>
    <name evidence="1" type="ORF">GJJ30_28860</name>
</gene>
<organism evidence="1 2">
    <name type="scientific">Larkinella terrae</name>
    <dbReference type="NCBI Taxonomy" id="2025311"/>
    <lineage>
        <taxon>Bacteria</taxon>
        <taxon>Pseudomonadati</taxon>
        <taxon>Bacteroidota</taxon>
        <taxon>Cytophagia</taxon>
        <taxon>Cytophagales</taxon>
        <taxon>Spirosomataceae</taxon>
        <taxon>Larkinella</taxon>
    </lineage>
</organism>